<protein>
    <submittedName>
        <fullName evidence="4">S1C family serine protease</fullName>
        <ecNumber evidence="4">3.4.21.-</ecNumber>
    </submittedName>
</protein>
<organism evidence="4 5">
    <name type="scientific">Halalkalibacter alkalisediminis</name>
    <dbReference type="NCBI Taxonomy" id="935616"/>
    <lineage>
        <taxon>Bacteria</taxon>
        <taxon>Bacillati</taxon>
        <taxon>Bacillota</taxon>
        <taxon>Bacilli</taxon>
        <taxon>Bacillales</taxon>
        <taxon>Bacillaceae</taxon>
        <taxon>Halalkalibacter</taxon>
    </lineage>
</organism>
<evidence type="ECO:0000256" key="1">
    <source>
        <dbReference type="ARBA" id="ARBA00022670"/>
    </source>
</evidence>
<dbReference type="PRINTS" id="PR00834">
    <property type="entry name" value="PROTEASES2C"/>
</dbReference>
<dbReference type="InterPro" id="IPR001940">
    <property type="entry name" value="Peptidase_S1C"/>
</dbReference>
<dbReference type="Gene3D" id="2.40.10.120">
    <property type="match status" value="1"/>
</dbReference>
<keyword evidence="1 4" id="KW-0645">Protease</keyword>
<proteinExistence type="predicted"/>
<dbReference type="EMBL" id="JBHLTR010000054">
    <property type="protein sequence ID" value="MFC0561031.1"/>
    <property type="molecule type" value="Genomic_DNA"/>
</dbReference>
<reference evidence="4 5" key="1">
    <citation type="submission" date="2024-09" db="EMBL/GenBank/DDBJ databases">
        <authorList>
            <person name="Sun Q."/>
            <person name="Mori K."/>
        </authorList>
    </citation>
    <scope>NUCLEOTIDE SEQUENCE [LARGE SCALE GENOMIC DNA]</scope>
    <source>
        <strain evidence="4 5">NCAIM B.02301</strain>
    </source>
</reference>
<accession>A0ABV6NJT1</accession>
<evidence type="ECO:0000256" key="3">
    <source>
        <dbReference type="ARBA" id="ARBA00022825"/>
    </source>
</evidence>
<evidence type="ECO:0000256" key="2">
    <source>
        <dbReference type="ARBA" id="ARBA00022801"/>
    </source>
</evidence>
<dbReference type="Proteomes" id="UP001589833">
    <property type="component" value="Unassembled WGS sequence"/>
</dbReference>
<dbReference type="SUPFAM" id="SSF50494">
    <property type="entry name" value="Trypsin-like serine proteases"/>
    <property type="match status" value="1"/>
</dbReference>
<evidence type="ECO:0000313" key="5">
    <source>
        <dbReference type="Proteomes" id="UP001589833"/>
    </source>
</evidence>
<keyword evidence="5" id="KW-1185">Reference proteome</keyword>
<name>A0ABV6NJT1_9BACI</name>
<dbReference type="PANTHER" id="PTHR43343:SF3">
    <property type="entry name" value="PROTEASE DO-LIKE 8, CHLOROPLASTIC"/>
    <property type="match status" value="1"/>
</dbReference>
<dbReference type="Pfam" id="PF13365">
    <property type="entry name" value="Trypsin_2"/>
    <property type="match status" value="1"/>
</dbReference>
<comment type="caution">
    <text evidence="4">The sequence shown here is derived from an EMBL/GenBank/DDBJ whole genome shotgun (WGS) entry which is preliminary data.</text>
</comment>
<dbReference type="RefSeq" id="WP_273842270.1">
    <property type="nucleotide sequence ID" value="NZ_JAQQWT010000005.1"/>
</dbReference>
<dbReference type="EC" id="3.4.21.-" evidence="4"/>
<dbReference type="InterPro" id="IPR051201">
    <property type="entry name" value="Chloro_Bact_Ser_Proteases"/>
</dbReference>
<dbReference type="InterPro" id="IPR009003">
    <property type="entry name" value="Peptidase_S1_PA"/>
</dbReference>
<sequence length="380" mass="41632">MKKQWLISCFTTILIWSAGVYAFTFIKESVPNQLNTQSTILTSEQIASNEISAAAEPKEMKEIIRETQKRVVQIELANDSLGSGFLYNDQGDVVTNAHVVAGSTDVQVKTTDNREFSGKVIGISENTDVAVVRVDGLKGMEPLQVSREKHADIGDEVLALGSPLGFQNTVTTGIISGVGRELELPPYHYEDVYQFSAPIAPGNSGGPLINRHTGEVLGINSAAADQGSIGFSIPLPNVIALMEGWSDSPMTTLPNIVEDADDDVLKEETYLDEDLAQYLINYFYESINFQDFVTAYSLLGSSWQGNTSYESFREGYLHTESVLIDELTIIIEDDVIVTATITAKERSNGSYTNSKYKVTYTVGYENDQMKILSGTGEVLD</sequence>
<gene>
    <name evidence="4" type="ORF">ACFFH4_18975</name>
</gene>
<dbReference type="GO" id="GO:0008233">
    <property type="term" value="F:peptidase activity"/>
    <property type="evidence" value="ECO:0007669"/>
    <property type="project" value="UniProtKB-KW"/>
</dbReference>
<evidence type="ECO:0000313" key="4">
    <source>
        <dbReference type="EMBL" id="MFC0561031.1"/>
    </source>
</evidence>
<dbReference type="GO" id="GO:0006508">
    <property type="term" value="P:proteolysis"/>
    <property type="evidence" value="ECO:0007669"/>
    <property type="project" value="UniProtKB-KW"/>
</dbReference>
<dbReference type="PANTHER" id="PTHR43343">
    <property type="entry name" value="PEPTIDASE S12"/>
    <property type="match status" value="1"/>
</dbReference>
<keyword evidence="3" id="KW-0720">Serine protease</keyword>
<keyword evidence="2 4" id="KW-0378">Hydrolase</keyword>